<comment type="subcellular location">
    <subcellularLocation>
        <location evidence="1">Membrane</location>
    </subcellularLocation>
</comment>
<gene>
    <name evidence="7" type="ORF">PMEA_00006688</name>
</gene>
<dbReference type="GO" id="GO:0004930">
    <property type="term" value="F:G protein-coupled receptor activity"/>
    <property type="evidence" value="ECO:0007669"/>
    <property type="project" value="InterPro"/>
</dbReference>
<organism evidence="7 8">
    <name type="scientific">Pocillopora meandrina</name>
    <dbReference type="NCBI Taxonomy" id="46732"/>
    <lineage>
        <taxon>Eukaryota</taxon>
        <taxon>Metazoa</taxon>
        <taxon>Cnidaria</taxon>
        <taxon>Anthozoa</taxon>
        <taxon>Hexacorallia</taxon>
        <taxon>Scleractinia</taxon>
        <taxon>Astrocoeniina</taxon>
        <taxon>Pocilloporidae</taxon>
        <taxon>Pocillopora</taxon>
    </lineage>
</organism>
<feature type="transmembrane region" description="Helical" evidence="5">
    <location>
        <begin position="250"/>
        <end position="274"/>
    </location>
</feature>
<dbReference type="PANTHER" id="PTHR45698:SF1">
    <property type="entry name" value="TRACE AMINE-ASSOCIATED RECEPTOR 13C-LIKE"/>
    <property type="match status" value="1"/>
</dbReference>
<evidence type="ECO:0000256" key="5">
    <source>
        <dbReference type="SAM" id="Phobius"/>
    </source>
</evidence>
<dbReference type="CDD" id="cd00637">
    <property type="entry name" value="7tm_classA_rhodopsin-like"/>
    <property type="match status" value="1"/>
</dbReference>
<sequence>MLITGSLSLTDSELRNTSYGDTSTVEAVKLPQVEGTRAIFGLIAAFSVFLNFFFCVVMIRKPVMLKSAHNILLFSLAITDLLTGILIPLTPGYVVSISSFPVPSGLRGEFFCRFLGSRYVLFTMGRVSILKVTCLDLERWFSIFRPMTYRFYFTTKRMFLYILAIWVFTCILKSNKFFEWKLLGNKCSPIKAPYGETITQTIVIFINSVIGFCLPCIITWASFAHIALLFKTSLVARCYGERQRKQQKALLRMCAVACLTLTLCWLPAQAIYVLSPFGITNIDSPIHIIGGILAMSNSCVNPLIYWMTNKEYRDSLCKTFEVSKIKLFNRRRKKMMESQMYELMVLRNSGN</sequence>
<dbReference type="EMBL" id="CALNXJ010000015">
    <property type="protein sequence ID" value="CAH3116901.1"/>
    <property type="molecule type" value="Genomic_DNA"/>
</dbReference>
<dbReference type="PRINTS" id="PR00237">
    <property type="entry name" value="GPCRRHODOPSN"/>
</dbReference>
<evidence type="ECO:0000313" key="8">
    <source>
        <dbReference type="Proteomes" id="UP001159428"/>
    </source>
</evidence>
<feature type="transmembrane region" description="Helical" evidence="5">
    <location>
        <begin position="38"/>
        <end position="59"/>
    </location>
</feature>
<reference evidence="7 8" key="1">
    <citation type="submission" date="2022-05" db="EMBL/GenBank/DDBJ databases">
        <authorList>
            <consortium name="Genoscope - CEA"/>
            <person name="William W."/>
        </authorList>
    </citation>
    <scope>NUCLEOTIDE SEQUENCE [LARGE SCALE GENOMIC DNA]</scope>
</reference>
<dbReference type="AlphaFoldDB" id="A0AAU9WKM1"/>
<proteinExistence type="predicted"/>
<feature type="transmembrane region" description="Helical" evidence="5">
    <location>
        <begin position="115"/>
        <end position="137"/>
    </location>
</feature>
<evidence type="ECO:0000259" key="6">
    <source>
        <dbReference type="PROSITE" id="PS50262"/>
    </source>
</evidence>
<name>A0AAU9WKM1_9CNID</name>
<keyword evidence="4 5" id="KW-0472">Membrane</keyword>
<evidence type="ECO:0000256" key="2">
    <source>
        <dbReference type="ARBA" id="ARBA00022692"/>
    </source>
</evidence>
<keyword evidence="3 5" id="KW-1133">Transmembrane helix</keyword>
<evidence type="ECO:0000256" key="3">
    <source>
        <dbReference type="ARBA" id="ARBA00022989"/>
    </source>
</evidence>
<feature type="transmembrane region" description="Helical" evidence="5">
    <location>
        <begin position="198"/>
        <end position="230"/>
    </location>
</feature>
<dbReference type="Pfam" id="PF00001">
    <property type="entry name" value="7tm_1"/>
    <property type="match status" value="1"/>
</dbReference>
<protein>
    <recommendedName>
        <fullName evidence="6">G-protein coupled receptors family 1 profile domain-containing protein</fullName>
    </recommendedName>
</protein>
<evidence type="ECO:0000256" key="4">
    <source>
        <dbReference type="ARBA" id="ARBA00023136"/>
    </source>
</evidence>
<feature type="transmembrane region" description="Helical" evidence="5">
    <location>
        <begin position="158"/>
        <end position="178"/>
    </location>
</feature>
<dbReference type="InterPro" id="IPR000276">
    <property type="entry name" value="GPCR_Rhodpsn"/>
</dbReference>
<dbReference type="PROSITE" id="PS50262">
    <property type="entry name" value="G_PROTEIN_RECEP_F1_2"/>
    <property type="match status" value="1"/>
</dbReference>
<comment type="caution">
    <text evidence="7">The sequence shown here is derived from an EMBL/GenBank/DDBJ whole genome shotgun (WGS) entry which is preliminary data.</text>
</comment>
<evidence type="ECO:0000256" key="1">
    <source>
        <dbReference type="ARBA" id="ARBA00004370"/>
    </source>
</evidence>
<feature type="transmembrane region" description="Helical" evidence="5">
    <location>
        <begin position="286"/>
        <end position="306"/>
    </location>
</feature>
<dbReference type="InterPro" id="IPR017452">
    <property type="entry name" value="GPCR_Rhodpsn_7TM"/>
</dbReference>
<keyword evidence="8" id="KW-1185">Reference proteome</keyword>
<dbReference type="Gene3D" id="1.20.1070.10">
    <property type="entry name" value="Rhodopsin 7-helix transmembrane proteins"/>
    <property type="match status" value="1"/>
</dbReference>
<dbReference type="Proteomes" id="UP001159428">
    <property type="component" value="Unassembled WGS sequence"/>
</dbReference>
<dbReference type="PANTHER" id="PTHR45698">
    <property type="entry name" value="TRACE AMINE-ASSOCIATED RECEPTOR 19N-RELATED"/>
    <property type="match status" value="1"/>
</dbReference>
<dbReference type="SUPFAM" id="SSF81321">
    <property type="entry name" value="Family A G protein-coupled receptor-like"/>
    <property type="match status" value="1"/>
</dbReference>
<keyword evidence="2 5" id="KW-0812">Transmembrane</keyword>
<feature type="domain" description="G-protein coupled receptors family 1 profile" evidence="6">
    <location>
        <begin position="50"/>
        <end position="305"/>
    </location>
</feature>
<dbReference type="GO" id="GO:0016020">
    <property type="term" value="C:membrane"/>
    <property type="evidence" value="ECO:0007669"/>
    <property type="project" value="UniProtKB-SubCell"/>
</dbReference>
<evidence type="ECO:0000313" key="7">
    <source>
        <dbReference type="EMBL" id="CAH3116901.1"/>
    </source>
</evidence>
<feature type="transmembrane region" description="Helical" evidence="5">
    <location>
        <begin position="71"/>
        <end position="95"/>
    </location>
</feature>
<accession>A0AAU9WKM1</accession>